<feature type="compositionally biased region" description="Basic and acidic residues" evidence="1">
    <location>
        <begin position="181"/>
        <end position="193"/>
    </location>
</feature>
<reference evidence="3" key="1">
    <citation type="journal article" date="2005" name="Nature">
        <title>The map-based sequence of the rice genome.</title>
        <authorList>
            <consortium name="International rice genome sequencing project (IRGSP)"/>
            <person name="Matsumoto T."/>
            <person name="Wu J."/>
            <person name="Kanamori H."/>
            <person name="Katayose Y."/>
            <person name="Fujisawa M."/>
            <person name="Namiki N."/>
            <person name="Mizuno H."/>
            <person name="Yamamoto K."/>
            <person name="Antonio B.A."/>
            <person name="Baba T."/>
            <person name="Sakata K."/>
            <person name="Nagamura Y."/>
            <person name="Aoki H."/>
            <person name="Arikawa K."/>
            <person name="Arita K."/>
            <person name="Bito T."/>
            <person name="Chiden Y."/>
            <person name="Fujitsuka N."/>
            <person name="Fukunaka R."/>
            <person name="Hamada M."/>
            <person name="Harada C."/>
            <person name="Hayashi A."/>
            <person name="Hijishita S."/>
            <person name="Honda M."/>
            <person name="Hosokawa S."/>
            <person name="Ichikawa Y."/>
            <person name="Idonuma A."/>
            <person name="Iijima M."/>
            <person name="Ikeda M."/>
            <person name="Ikeno M."/>
            <person name="Ito K."/>
            <person name="Ito S."/>
            <person name="Ito T."/>
            <person name="Ito Y."/>
            <person name="Ito Y."/>
            <person name="Iwabuchi A."/>
            <person name="Kamiya K."/>
            <person name="Karasawa W."/>
            <person name="Kurita K."/>
            <person name="Katagiri S."/>
            <person name="Kikuta A."/>
            <person name="Kobayashi H."/>
            <person name="Kobayashi N."/>
            <person name="Machita K."/>
            <person name="Maehara T."/>
            <person name="Masukawa M."/>
            <person name="Mizubayashi T."/>
            <person name="Mukai Y."/>
            <person name="Nagasaki H."/>
            <person name="Nagata Y."/>
            <person name="Naito S."/>
            <person name="Nakashima M."/>
            <person name="Nakama Y."/>
            <person name="Nakamichi Y."/>
            <person name="Nakamura M."/>
            <person name="Meguro A."/>
            <person name="Negishi M."/>
            <person name="Ohta I."/>
            <person name="Ohta T."/>
            <person name="Okamoto M."/>
            <person name="Ono N."/>
            <person name="Saji S."/>
            <person name="Sakaguchi M."/>
            <person name="Sakai K."/>
            <person name="Shibata M."/>
            <person name="Shimokawa T."/>
            <person name="Song J."/>
            <person name="Takazaki Y."/>
            <person name="Terasawa K."/>
            <person name="Tsugane M."/>
            <person name="Tsuji K."/>
            <person name="Ueda S."/>
            <person name="Waki K."/>
            <person name="Yamagata H."/>
            <person name="Yamamoto M."/>
            <person name="Yamamoto S."/>
            <person name="Yamane H."/>
            <person name="Yoshiki S."/>
            <person name="Yoshihara R."/>
            <person name="Yukawa K."/>
            <person name="Zhong H."/>
            <person name="Yano M."/>
            <person name="Yuan Q."/>
            <person name="Ouyang S."/>
            <person name="Liu J."/>
            <person name="Jones K.M."/>
            <person name="Gansberger K."/>
            <person name="Moffat K."/>
            <person name="Hill J."/>
            <person name="Bera J."/>
            <person name="Fadrosh D."/>
            <person name="Jin S."/>
            <person name="Johri S."/>
            <person name="Kim M."/>
            <person name="Overton L."/>
            <person name="Reardon M."/>
            <person name="Tsitrin T."/>
            <person name="Vuong H."/>
            <person name="Weaver B."/>
            <person name="Ciecko A."/>
            <person name="Tallon L."/>
            <person name="Jackson J."/>
            <person name="Pai G."/>
            <person name="Aken S.V."/>
            <person name="Utterback T."/>
            <person name="Reidmuller S."/>
            <person name="Feldblyum T."/>
            <person name="Hsiao J."/>
            <person name="Zismann V."/>
            <person name="Iobst S."/>
            <person name="de Vazeille A.R."/>
            <person name="Buell C.R."/>
            <person name="Ying K."/>
            <person name="Li Y."/>
            <person name="Lu T."/>
            <person name="Huang Y."/>
            <person name="Zhao Q."/>
            <person name="Feng Q."/>
            <person name="Zhang L."/>
            <person name="Zhu J."/>
            <person name="Weng Q."/>
            <person name="Mu J."/>
            <person name="Lu Y."/>
            <person name="Fan D."/>
            <person name="Liu Y."/>
            <person name="Guan J."/>
            <person name="Zhang Y."/>
            <person name="Yu S."/>
            <person name="Liu X."/>
            <person name="Zhang Y."/>
            <person name="Hong G."/>
            <person name="Han B."/>
            <person name="Choisne N."/>
            <person name="Demange N."/>
            <person name="Orjeda G."/>
            <person name="Samain S."/>
            <person name="Cattolico L."/>
            <person name="Pelletier E."/>
            <person name="Couloux A."/>
            <person name="Segurens B."/>
            <person name="Wincker P."/>
            <person name="D'Hont A."/>
            <person name="Scarpelli C."/>
            <person name="Weissenbach J."/>
            <person name="Salanoubat M."/>
            <person name="Quetier F."/>
            <person name="Yu Y."/>
            <person name="Kim H.R."/>
            <person name="Rambo T."/>
            <person name="Currie J."/>
            <person name="Collura K."/>
            <person name="Luo M."/>
            <person name="Yang T."/>
            <person name="Ammiraju J.S.S."/>
            <person name="Engler F."/>
            <person name="Soderlund C."/>
            <person name="Wing R.A."/>
            <person name="Palmer L.E."/>
            <person name="de la Bastide M."/>
            <person name="Spiegel L."/>
            <person name="Nascimento L."/>
            <person name="Zutavern T."/>
            <person name="O'Shaughnessy A."/>
            <person name="Dike S."/>
            <person name="Dedhia N."/>
            <person name="Preston R."/>
            <person name="Balija V."/>
            <person name="McCombie W.R."/>
            <person name="Chow T."/>
            <person name="Chen H."/>
            <person name="Chung M."/>
            <person name="Chen C."/>
            <person name="Shaw J."/>
            <person name="Wu H."/>
            <person name="Hsiao K."/>
            <person name="Chao Y."/>
            <person name="Chu M."/>
            <person name="Cheng C."/>
            <person name="Hour A."/>
            <person name="Lee P."/>
            <person name="Lin S."/>
            <person name="Lin Y."/>
            <person name="Liou J."/>
            <person name="Liu S."/>
            <person name="Hsing Y."/>
            <person name="Raghuvanshi S."/>
            <person name="Mohanty A."/>
            <person name="Bharti A.K."/>
            <person name="Gaur A."/>
            <person name="Gupta V."/>
            <person name="Kumar D."/>
            <person name="Ravi V."/>
            <person name="Vij S."/>
            <person name="Kapur A."/>
            <person name="Khurana P."/>
            <person name="Khurana P."/>
            <person name="Khurana J.P."/>
            <person name="Tyagi A.K."/>
            <person name="Gaikwad K."/>
            <person name="Singh A."/>
            <person name="Dalal V."/>
            <person name="Srivastava S."/>
            <person name="Dixit A."/>
            <person name="Pal A.K."/>
            <person name="Ghazi I.A."/>
            <person name="Yadav M."/>
            <person name="Pandit A."/>
            <person name="Bhargava A."/>
            <person name="Sureshbabu K."/>
            <person name="Batra K."/>
            <person name="Sharma T.R."/>
            <person name="Mohapatra T."/>
            <person name="Singh N.K."/>
            <person name="Messing J."/>
            <person name="Nelson A.B."/>
            <person name="Fuks G."/>
            <person name="Kavchok S."/>
            <person name="Keizer G."/>
            <person name="Linton E."/>
            <person name="Llaca V."/>
            <person name="Song R."/>
            <person name="Tanyolac B."/>
            <person name="Young S."/>
            <person name="Ho-Il K."/>
            <person name="Hahn J.H."/>
            <person name="Sangsakoo G."/>
            <person name="Vanavichit A."/>
            <person name="de Mattos Luiz.A.T."/>
            <person name="Zimmer P.D."/>
            <person name="Malone G."/>
            <person name="Dellagostin O."/>
            <person name="de Oliveira A.C."/>
            <person name="Bevan M."/>
            <person name="Bancroft I."/>
            <person name="Minx P."/>
            <person name="Cordum H."/>
            <person name="Wilson R."/>
            <person name="Cheng Z."/>
            <person name="Jin W."/>
            <person name="Jiang J."/>
            <person name="Leong S.A."/>
            <person name="Iwama H."/>
            <person name="Gojobori T."/>
            <person name="Itoh T."/>
            <person name="Niimura Y."/>
            <person name="Fujii Y."/>
            <person name="Habara T."/>
            <person name="Sakai H."/>
            <person name="Sato Y."/>
            <person name="Wilson G."/>
            <person name="Kumar K."/>
            <person name="McCouch S."/>
            <person name="Juretic N."/>
            <person name="Hoen D."/>
            <person name="Wright S."/>
            <person name="Bruskiewich R."/>
            <person name="Bureau T."/>
            <person name="Miyao A."/>
            <person name="Hirochika H."/>
            <person name="Nishikawa T."/>
            <person name="Kadowaki K."/>
            <person name="Sugiura M."/>
            <person name="Burr B."/>
            <person name="Sasaki T."/>
        </authorList>
    </citation>
    <scope>NUCLEOTIDE SEQUENCE [LARGE SCALE GENOMIC DNA]</scope>
    <source>
        <strain evidence="3">cv. Nipponbare</strain>
    </source>
</reference>
<evidence type="ECO:0000313" key="3">
    <source>
        <dbReference type="Proteomes" id="UP000059680"/>
    </source>
</evidence>
<keyword evidence="3" id="KW-1185">Reference proteome</keyword>
<sequence>MSSYLLISLVCTSGHVRSIEERDVGQGGGDGGEAEAVGGGEEEAEVDLPLPRVGVRVELEPVVDDLRDPVLLAGVVEQARGEKGERAGLVQVEHPVGDGQHDVDEEHEADPDVDDGEERVHERAAQEGDDGGPVEREGADAEAAHAGPDLLHRHRPRERPAQPRHRAHGREQVARHHVPRRAADQRDQEELGPRHPQVLLLGDRVLTSGGKPARDSAATTCAPAPPRTSSSALPIRSPTPVYAYEAGGKGDAAVVERLDDVDDVDGVGAAVAERGAGVGEDGYQDVLLHVEWPRVQRALPPEHRELPLRQHACQEVPYWQRRHLHPDLGDDDGLRAVGEELVDVGEHGAGEEPDGPHPERPYRQRRVVGRRHGQPDLLHRRLVIL</sequence>
<dbReference type="InParanoid" id="A0A0P0WEG4"/>
<reference evidence="2 3" key="3">
    <citation type="journal article" date="2013" name="Rice">
        <title>Improvement of the Oryza sativa Nipponbare reference genome using next generation sequence and optical map data.</title>
        <authorList>
            <person name="Kawahara Y."/>
            <person name="de la Bastide M."/>
            <person name="Hamilton J.P."/>
            <person name="Kanamori H."/>
            <person name="McCombie W.R."/>
            <person name="Ouyang S."/>
            <person name="Schwartz D.C."/>
            <person name="Tanaka T."/>
            <person name="Wu J."/>
            <person name="Zhou S."/>
            <person name="Childs K.L."/>
            <person name="Davidson R.M."/>
            <person name="Lin H."/>
            <person name="Quesada-Ocampo L."/>
            <person name="Vaillancourt B."/>
            <person name="Sakai H."/>
            <person name="Lee S.S."/>
            <person name="Kim J."/>
            <person name="Numa H."/>
            <person name="Itoh T."/>
            <person name="Buell C.R."/>
            <person name="Matsumoto T."/>
        </authorList>
    </citation>
    <scope>NUCLEOTIDE SEQUENCE [LARGE SCALE GENOMIC DNA]</scope>
    <source>
        <strain evidence="3">cv. Nipponbare</strain>
    </source>
</reference>
<feature type="compositionally biased region" description="Basic residues" evidence="1">
    <location>
        <begin position="152"/>
        <end position="168"/>
    </location>
</feature>
<gene>
    <name evidence="2" type="ordered locus">Os04g0595125</name>
    <name evidence="2" type="ORF">OSNPB_040595125</name>
</gene>
<reference evidence="2 3" key="2">
    <citation type="journal article" date="2013" name="Plant Cell Physiol.">
        <title>Rice Annotation Project Database (RAP-DB): an integrative and interactive database for rice genomics.</title>
        <authorList>
            <person name="Sakai H."/>
            <person name="Lee S.S."/>
            <person name="Tanaka T."/>
            <person name="Numa H."/>
            <person name="Kim J."/>
            <person name="Kawahara Y."/>
            <person name="Wakimoto H."/>
            <person name="Yang C.C."/>
            <person name="Iwamoto M."/>
            <person name="Abe T."/>
            <person name="Yamada Y."/>
            <person name="Muto A."/>
            <person name="Inokuchi H."/>
            <person name="Ikemura T."/>
            <person name="Matsumoto T."/>
            <person name="Sasaki T."/>
            <person name="Itoh T."/>
        </authorList>
    </citation>
    <scope>NUCLEOTIDE SEQUENCE [LARGE SCALE GENOMIC DNA]</scope>
    <source>
        <strain evidence="3">cv. Nipponbare</strain>
    </source>
</reference>
<dbReference type="AlphaFoldDB" id="A0A0P0WEG4"/>
<feature type="non-terminal residue" evidence="2">
    <location>
        <position position="1"/>
    </location>
</feature>
<evidence type="ECO:0000256" key="1">
    <source>
        <dbReference type="SAM" id="MobiDB-lite"/>
    </source>
</evidence>
<dbReference type="Proteomes" id="UP000059680">
    <property type="component" value="Chromosome 4"/>
</dbReference>
<feature type="compositionally biased region" description="Basic and acidic residues" evidence="1">
    <location>
        <begin position="346"/>
        <end position="362"/>
    </location>
</feature>
<feature type="region of interest" description="Disordered" evidence="1">
    <location>
        <begin position="209"/>
        <end position="235"/>
    </location>
</feature>
<evidence type="ECO:0000313" key="2">
    <source>
        <dbReference type="EMBL" id="BAS90783.1"/>
    </source>
</evidence>
<protein>
    <submittedName>
        <fullName evidence="2">Os04g0595125 protein</fullName>
    </submittedName>
</protein>
<feature type="region of interest" description="Disordered" evidence="1">
    <location>
        <begin position="81"/>
        <end position="194"/>
    </location>
</feature>
<feature type="region of interest" description="Disordered" evidence="1">
    <location>
        <begin position="20"/>
        <end position="49"/>
    </location>
</feature>
<dbReference type="Gramene" id="Os04t0595125-00">
    <property type="protein sequence ID" value="Os04t0595125-00"/>
    <property type="gene ID" value="Os04g0595125"/>
</dbReference>
<organism evidence="2 3">
    <name type="scientific">Oryza sativa subsp. japonica</name>
    <name type="common">Rice</name>
    <dbReference type="NCBI Taxonomy" id="39947"/>
    <lineage>
        <taxon>Eukaryota</taxon>
        <taxon>Viridiplantae</taxon>
        <taxon>Streptophyta</taxon>
        <taxon>Embryophyta</taxon>
        <taxon>Tracheophyta</taxon>
        <taxon>Spermatophyta</taxon>
        <taxon>Magnoliopsida</taxon>
        <taxon>Liliopsida</taxon>
        <taxon>Poales</taxon>
        <taxon>Poaceae</taxon>
        <taxon>BOP clade</taxon>
        <taxon>Oryzoideae</taxon>
        <taxon>Oryzeae</taxon>
        <taxon>Oryzinae</taxon>
        <taxon>Oryza</taxon>
        <taxon>Oryza sativa</taxon>
    </lineage>
</organism>
<feature type="compositionally biased region" description="Low complexity" evidence="1">
    <location>
        <begin position="216"/>
        <end position="234"/>
    </location>
</feature>
<dbReference type="EMBL" id="AP014960">
    <property type="protein sequence ID" value="BAS90783.1"/>
    <property type="molecule type" value="Genomic_DNA"/>
</dbReference>
<feature type="region of interest" description="Disordered" evidence="1">
    <location>
        <begin position="346"/>
        <end position="370"/>
    </location>
</feature>
<feature type="compositionally biased region" description="Basic and acidic residues" evidence="1">
    <location>
        <begin position="95"/>
        <end position="104"/>
    </location>
</feature>
<name>A0A0P0WEG4_ORYSJ</name>
<feature type="compositionally biased region" description="Acidic residues" evidence="1">
    <location>
        <begin position="105"/>
        <end position="117"/>
    </location>
</feature>
<dbReference type="PaxDb" id="39947-A0A0P0WEG4"/>
<feature type="compositionally biased region" description="Basic and acidic residues" evidence="1">
    <location>
        <begin position="133"/>
        <end position="143"/>
    </location>
</feature>
<proteinExistence type="predicted"/>
<accession>A0A0P0WEG4</accession>